<dbReference type="AlphaFoldDB" id="A0A3Q9G0U8"/>
<reference evidence="2 3" key="1">
    <citation type="submission" date="2018-12" db="EMBL/GenBank/DDBJ databases">
        <title>The whole draft genome of Streptomyce luteoverticillatus CGMCC 15060.</title>
        <authorList>
            <person name="Feng Z."/>
            <person name="Chen G."/>
            <person name="Zhang J."/>
            <person name="Zhu H."/>
            <person name="Yu X."/>
            <person name="Zhang W."/>
            <person name="Zhang X."/>
        </authorList>
    </citation>
    <scope>NUCLEOTIDE SEQUENCE [LARGE SCALE GENOMIC DNA]</scope>
    <source>
        <strain evidence="2 3">CGMCC 15060</strain>
    </source>
</reference>
<dbReference type="RefSeq" id="WP_126916012.1">
    <property type="nucleotide sequence ID" value="NZ_CP034587.1"/>
</dbReference>
<evidence type="ECO:0000313" key="2">
    <source>
        <dbReference type="EMBL" id="AZQ73499.1"/>
    </source>
</evidence>
<sequence length="284" mass="29262">MPDRSQWSLAAPQKLTFEEPVTALAVRVVGGTVNVVGTDSGPAGLELSEIEGAPLVVSLREGVLTVAYDDLPWKNILKWFDRDEWKRSVTITLTVPTATRVETGVVGASAVVSGIAGPTEVRGVTGDVTLVGVRGDVRAESVSGRLEAQALGGDLRFNSVSGDLTLIEGTGGRVKAETVNGDMTIDLAGTARTPDLALTTVSGEVAIRLPQPVDADVEANTTSGPVSCAFENLRVGGQWGAKRITGTLGSGGGKLKITTVSGAVALLRRPPSPEDDAPASGKVL</sequence>
<keyword evidence="3" id="KW-1185">Reference proteome</keyword>
<dbReference type="Proteomes" id="UP000267900">
    <property type="component" value="Chromosome"/>
</dbReference>
<feature type="domain" description="DUF4097" evidence="1">
    <location>
        <begin position="125"/>
        <end position="266"/>
    </location>
</feature>
<gene>
    <name evidence="2" type="ORF">EKH77_21800</name>
</gene>
<dbReference type="InterPro" id="IPR025164">
    <property type="entry name" value="Toastrack_DUF4097"/>
</dbReference>
<evidence type="ECO:0000313" key="3">
    <source>
        <dbReference type="Proteomes" id="UP000267900"/>
    </source>
</evidence>
<dbReference type="Pfam" id="PF13349">
    <property type="entry name" value="DUF4097"/>
    <property type="match status" value="1"/>
</dbReference>
<evidence type="ECO:0000259" key="1">
    <source>
        <dbReference type="Pfam" id="PF13349"/>
    </source>
</evidence>
<dbReference type="OrthoDB" id="3367592at2"/>
<accession>A0A3Q9G0U8</accession>
<dbReference type="EMBL" id="CP034587">
    <property type="protein sequence ID" value="AZQ73499.1"/>
    <property type="molecule type" value="Genomic_DNA"/>
</dbReference>
<name>A0A3Q9G0U8_STRLT</name>
<proteinExistence type="predicted"/>
<protein>
    <recommendedName>
        <fullName evidence="1">DUF4097 domain-containing protein</fullName>
    </recommendedName>
</protein>
<organism evidence="2 3">
    <name type="scientific">Streptomyces luteoverticillatus</name>
    <name type="common">Streptoverticillium luteoverticillatus</name>
    <dbReference type="NCBI Taxonomy" id="66425"/>
    <lineage>
        <taxon>Bacteria</taxon>
        <taxon>Bacillati</taxon>
        <taxon>Actinomycetota</taxon>
        <taxon>Actinomycetes</taxon>
        <taxon>Kitasatosporales</taxon>
        <taxon>Streptomycetaceae</taxon>
        <taxon>Streptomyces</taxon>
    </lineage>
</organism>